<sequence length="951" mass="103841">MESFFRRLFESSPHPYLVLRPDAAFTIEAVNDRYLSATGTRREQIVGRGLFDVFPDDPADPTATGVGDLRLSLQRVLADGVQDIMGVQKYDIPCPDGEGFEERYWSPVNTPVRGETGGIDHIIHHVEDVTEFIRSERRASVETAQTIERVQAQADRMQAEVLRRASEVKEANRQLLATRDELAHLNERLTELDRAKTQFFSNISHEFRTPLTLMLGPLEDALGDGGLAGAQRKRVEVARRNALRLLKLVNSLLDFARVEAGRAQASFEPLDLALATREFAGHFQSACDRAGLRLMVDCSSLPEAVFVDRNAWETIVLNLLSNAFKFTRDGEIVVRLRAADGSVTLTVSDTGSGIPAHELPRLFERFHRVEGTQGRSYEGTGIGLALVRELVGLHGGTIRVDSILGEGSRFHVTLPLGHAHLPADRLRLSPLAPADPSRADAFAAEVEQWLSDGGDTDGSDAGADDGVKGAAGHGAVSGPARPERPLVLLADDNADMRGYVRRILTASGYQVVATGDGEEALAAARNRVPDLVLSDVMMPTLGGFGLLQALRADPRTGNVPVILLSARAGEEARVEGLMAGADDYLVKPFGARELVARVGGSLQLARMREEKAAAERRIVERALDLSEDRLHLALDSAGMGMWDWDIVTGELTWSSICKAIFGKSADTAMSYPVFLDSLHPEDRDAVDDLCRRCLDPAVRAPYDTHYRVVWPDGSVHWVLARGKVWFESERPLRFTGTAVDMTEQKEAERHLRVLVDELSHRVKNTLAVIQSLAEQTFRAGSDVTGIRQALTGRLQALADAHTLLTLSNWESVDLEILAGRVAGPLATKDDGRFTMLGPPASLTTKASLAFALVLHELCTNAAKYGAWSVAGGNVALAWHISGDNIILDWTESVPTLVTPPARFGFGTRLIRQAVEYDLDGEVARDFRTEGLRCVVTVPAYRALVSSARPSN</sequence>
<evidence type="ECO:0000259" key="16">
    <source>
        <dbReference type="PROSITE" id="PS50112"/>
    </source>
</evidence>
<dbReference type="CDD" id="cd16922">
    <property type="entry name" value="HATPase_EvgS-ArcB-TorS-like"/>
    <property type="match status" value="1"/>
</dbReference>
<dbReference type="EC" id="2.7.13.3" evidence="2"/>
<keyword evidence="9" id="KW-0067">ATP-binding</keyword>
<dbReference type="PANTHER" id="PTHR43547:SF2">
    <property type="entry name" value="HYBRID SIGNAL TRANSDUCTION HISTIDINE KINASE C"/>
    <property type="match status" value="1"/>
</dbReference>
<keyword evidence="12" id="KW-0175">Coiled coil</keyword>
<dbReference type="Pfam" id="PF02518">
    <property type="entry name" value="HATPase_c"/>
    <property type="match status" value="1"/>
</dbReference>
<dbReference type="PROSITE" id="PS50110">
    <property type="entry name" value="RESPONSE_REGULATORY"/>
    <property type="match status" value="1"/>
</dbReference>
<evidence type="ECO:0000256" key="2">
    <source>
        <dbReference type="ARBA" id="ARBA00012438"/>
    </source>
</evidence>
<keyword evidence="4" id="KW-0285">Flavoprotein</keyword>
<evidence type="ECO:0000256" key="12">
    <source>
        <dbReference type="SAM" id="Coils"/>
    </source>
</evidence>
<dbReference type="SUPFAM" id="SSF52172">
    <property type="entry name" value="CheY-like"/>
    <property type="match status" value="1"/>
</dbReference>
<dbReference type="GO" id="GO:0005524">
    <property type="term" value="F:ATP binding"/>
    <property type="evidence" value="ECO:0007669"/>
    <property type="project" value="UniProtKB-KW"/>
</dbReference>
<protein>
    <recommendedName>
        <fullName evidence="2">histidine kinase</fullName>
        <ecNumber evidence="2">2.7.13.3</ecNumber>
    </recommendedName>
</protein>
<dbReference type="Gene3D" id="3.40.50.2300">
    <property type="match status" value="1"/>
</dbReference>
<dbReference type="PANTHER" id="PTHR43547">
    <property type="entry name" value="TWO-COMPONENT HISTIDINE KINASE"/>
    <property type="match status" value="1"/>
</dbReference>
<feature type="compositionally biased region" description="Low complexity" evidence="13">
    <location>
        <begin position="468"/>
        <end position="478"/>
    </location>
</feature>
<evidence type="ECO:0000256" key="9">
    <source>
        <dbReference type="ARBA" id="ARBA00022840"/>
    </source>
</evidence>
<dbReference type="Gene3D" id="3.30.450.20">
    <property type="entry name" value="PAS domain"/>
    <property type="match status" value="2"/>
</dbReference>
<dbReference type="InterPro" id="IPR013656">
    <property type="entry name" value="PAS_4"/>
</dbReference>
<feature type="domain" description="PAS" evidence="16">
    <location>
        <begin position="626"/>
        <end position="697"/>
    </location>
</feature>
<dbReference type="Gene3D" id="3.30.565.10">
    <property type="entry name" value="Histidine kinase-like ATPase, C-terminal domain"/>
    <property type="match status" value="1"/>
</dbReference>
<keyword evidence="7" id="KW-0547">Nucleotide-binding</keyword>
<evidence type="ECO:0000256" key="13">
    <source>
        <dbReference type="SAM" id="MobiDB-lite"/>
    </source>
</evidence>
<dbReference type="Pfam" id="PF08448">
    <property type="entry name" value="PAS_4"/>
    <property type="match status" value="1"/>
</dbReference>
<evidence type="ECO:0000256" key="5">
    <source>
        <dbReference type="ARBA" id="ARBA00022643"/>
    </source>
</evidence>
<comment type="catalytic activity">
    <reaction evidence="1">
        <text>ATP + protein L-histidine = ADP + protein N-phospho-L-histidine.</text>
        <dbReference type="EC" id="2.7.13.3"/>
    </reaction>
</comment>
<dbReference type="SMART" id="SM00387">
    <property type="entry name" value="HATPase_c"/>
    <property type="match status" value="1"/>
</dbReference>
<dbReference type="InterPro" id="IPR011006">
    <property type="entry name" value="CheY-like_superfamily"/>
</dbReference>
<evidence type="ECO:0000256" key="6">
    <source>
        <dbReference type="ARBA" id="ARBA00022679"/>
    </source>
</evidence>
<dbReference type="RefSeq" id="WP_149234148.1">
    <property type="nucleotide sequence ID" value="NZ_JALJXJ010000017.1"/>
</dbReference>
<dbReference type="SUPFAM" id="SSF55785">
    <property type="entry name" value="PYP-like sensor domain (PAS domain)"/>
    <property type="match status" value="2"/>
</dbReference>
<organism evidence="18 19">
    <name type="scientific">Azospirillum lipoferum</name>
    <dbReference type="NCBI Taxonomy" id="193"/>
    <lineage>
        <taxon>Bacteria</taxon>
        <taxon>Pseudomonadati</taxon>
        <taxon>Pseudomonadota</taxon>
        <taxon>Alphaproteobacteria</taxon>
        <taxon>Rhodospirillales</taxon>
        <taxon>Azospirillaceae</taxon>
        <taxon>Azospirillum</taxon>
    </lineage>
</organism>
<evidence type="ECO:0000256" key="1">
    <source>
        <dbReference type="ARBA" id="ARBA00000085"/>
    </source>
</evidence>
<dbReference type="Pfam" id="PF00512">
    <property type="entry name" value="HisKA"/>
    <property type="match status" value="1"/>
</dbReference>
<dbReference type="InterPro" id="IPR003594">
    <property type="entry name" value="HATPase_dom"/>
</dbReference>
<dbReference type="CDD" id="cd17574">
    <property type="entry name" value="REC_OmpR"/>
    <property type="match status" value="1"/>
</dbReference>
<name>A0A5A9GEH9_AZOLI</name>
<dbReference type="Pfam" id="PF08447">
    <property type="entry name" value="PAS_3"/>
    <property type="match status" value="1"/>
</dbReference>
<evidence type="ECO:0000256" key="10">
    <source>
        <dbReference type="ARBA" id="ARBA00023012"/>
    </source>
</evidence>
<dbReference type="Proteomes" id="UP000324927">
    <property type="component" value="Unassembled WGS sequence"/>
</dbReference>
<keyword evidence="5" id="KW-0288">FMN</keyword>
<dbReference type="NCBIfam" id="TIGR00229">
    <property type="entry name" value="sensory_box"/>
    <property type="match status" value="2"/>
</dbReference>
<feature type="domain" description="PAC" evidence="17">
    <location>
        <begin position="702"/>
        <end position="753"/>
    </location>
</feature>
<dbReference type="Gene3D" id="2.10.70.100">
    <property type="match status" value="1"/>
</dbReference>
<evidence type="ECO:0000256" key="11">
    <source>
        <dbReference type="PROSITE-ProRule" id="PRU00169"/>
    </source>
</evidence>
<dbReference type="InterPro" id="IPR003661">
    <property type="entry name" value="HisK_dim/P_dom"/>
</dbReference>
<evidence type="ECO:0000259" key="14">
    <source>
        <dbReference type="PROSITE" id="PS50109"/>
    </source>
</evidence>
<dbReference type="InterPro" id="IPR036097">
    <property type="entry name" value="HisK_dim/P_sf"/>
</dbReference>
<evidence type="ECO:0000259" key="15">
    <source>
        <dbReference type="PROSITE" id="PS50110"/>
    </source>
</evidence>
<dbReference type="InterPro" id="IPR000014">
    <property type="entry name" value="PAS"/>
</dbReference>
<feature type="modified residue" description="4-aspartylphosphate" evidence="11">
    <location>
        <position position="535"/>
    </location>
</feature>
<dbReference type="EMBL" id="VTTN01000014">
    <property type="protein sequence ID" value="KAA0592780.1"/>
    <property type="molecule type" value="Genomic_DNA"/>
</dbReference>
<dbReference type="GO" id="GO:0000155">
    <property type="term" value="F:phosphorelay sensor kinase activity"/>
    <property type="evidence" value="ECO:0007669"/>
    <property type="project" value="InterPro"/>
</dbReference>
<dbReference type="CDD" id="cd00082">
    <property type="entry name" value="HisKA"/>
    <property type="match status" value="1"/>
</dbReference>
<dbReference type="InterPro" id="IPR036890">
    <property type="entry name" value="HATPase_C_sf"/>
</dbReference>
<reference evidence="18 19" key="1">
    <citation type="submission" date="2019-08" db="EMBL/GenBank/DDBJ databases">
        <authorList>
            <person name="Grouzdev D."/>
            <person name="Tikhonova E."/>
            <person name="Kravchenko I."/>
        </authorList>
    </citation>
    <scope>NUCLEOTIDE SEQUENCE [LARGE SCALE GENOMIC DNA]</scope>
    <source>
        <strain evidence="18 19">59b</strain>
    </source>
</reference>
<gene>
    <name evidence="18" type="ORF">FZ942_26940</name>
</gene>
<keyword evidence="8" id="KW-0418">Kinase</keyword>
<dbReference type="InterPro" id="IPR013655">
    <property type="entry name" value="PAS_fold_3"/>
</dbReference>
<dbReference type="Gene3D" id="1.10.287.130">
    <property type="match status" value="1"/>
</dbReference>
<dbReference type="OrthoDB" id="7301805at2"/>
<dbReference type="Pfam" id="PF00072">
    <property type="entry name" value="Response_reg"/>
    <property type="match status" value="1"/>
</dbReference>
<keyword evidence="10" id="KW-0902">Two-component regulatory system</keyword>
<evidence type="ECO:0000313" key="19">
    <source>
        <dbReference type="Proteomes" id="UP000324927"/>
    </source>
</evidence>
<dbReference type="InterPro" id="IPR000700">
    <property type="entry name" value="PAS-assoc_C"/>
</dbReference>
<keyword evidence="19" id="KW-1185">Reference proteome</keyword>
<evidence type="ECO:0000256" key="8">
    <source>
        <dbReference type="ARBA" id="ARBA00022777"/>
    </source>
</evidence>
<dbReference type="SMART" id="SM00388">
    <property type="entry name" value="HisKA"/>
    <property type="match status" value="1"/>
</dbReference>
<dbReference type="SMART" id="SM00911">
    <property type="entry name" value="HWE_HK"/>
    <property type="match status" value="1"/>
</dbReference>
<dbReference type="FunFam" id="1.10.287.130:FF:000045">
    <property type="entry name" value="Two-component system sensor histidine kinase/response regulator"/>
    <property type="match status" value="1"/>
</dbReference>
<dbReference type="FunFam" id="3.30.565.10:FF:000037">
    <property type="entry name" value="Hybrid sensor histidine kinase/response regulator"/>
    <property type="match status" value="1"/>
</dbReference>
<dbReference type="InterPro" id="IPR011102">
    <property type="entry name" value="Sig_transdc_His_kinase_HWE"/>
</dbReference>
<feature type="domain" description="Response regulatory" evidence="15">
    <location>
        <begin position="486"/>
        <end position="602"/>
    </location>
</feature>
<dbReference type="AlphaFoldDB" id="A0A5A9GEH9"/>
<dbReference type="InterPro" id="IPR035965">
    <property type="entry name" value="PAS-like_dom_sf"/>
</dbReference>
<dbReference type="SMART" id="SM00448">
    <property type="entry name" value="REC"/>
    <property type="match status" value="1"/>
</dbReference>
<proteinExistence type="predicted"/>
<dbReference type="InterPro" id="IPR001789">
    <property type="entry name" value="Sig_transdc_resp-reg_receiver"/>
</dbReference>
<evidence type="ECO:0000256" key="3">
    <source>
        <dbReference type="ARBA" id="ARBA00022553"/>
    </source>
</evidence>
<feature type="coiled-coil region" evidence="12">
    <location>
        <begin position="168"/>
        <end position="195"/>
    </location>
</feature>
<dbReference type="PROSITE" id="PS50109">
    <property type="entry name" value="HIS_KIN"/>
    <property type="match status" value="1"/>
</dbReference>
<dbReference type="InterPro" id="IPR004358">
    <property type="entry name" value="Sig_transdc_His_kin-like_C"/>
</dbReference>
<keyword evidence="6" id="KW-0808">Transferase</keyword>
<dbReference type="CDD" id="cd00130">
    <property type="entry name" value="PAS"/>
    <property type="match status" value="2"/>
</dbReference>
<dbReference type="SUPFAM" id="SSF47384">
    <property type="entry name" value="Homodimeric domain of signal transducing histidine kinase"/>
    <property type="match status" value="1"/>
</dbReference>
<dbReference type="PRINTS" id="PR00344">
    <property type="entry name" value="BCTRLSENSOR"/>
</dbReference>
<evidence type="ECO:0000259" key="17">
    <source>
        <dbReference type="PROSITE" id="PS50113"/>
    </source>
</evidence>
<feature type="domain" description="Histidine kinase" evidence="14">
    <location>
        <begin position="202"/>
        <end position="418"/>
    </location>
</feature>
<keyword evidence="3 11" id="KW-0597">Phosphoprotein</keyword>
<dbReference type="SMART" id="SM00091">
    <property type="entry name" value="PAS"/>
    <property type="match status" value="2"/>
</dbReference>
<comment type="caution">
    <text evidence="18">The sequence shown here is derived from an EMBL/GenBank/DDBJ whole genome shotgun (WGS) entry which is preliminary data.</text>
</comment>
<feature type="domain" description="PAS" evidence="16">
    <location>
        <begin position="1"/>
        <end position="80"/>
    </location>
</feature>
<dbReference type="SUPFAM" id="SSF55874">
    <property type="entry name" value="ATPase domain of HSP90 chaperone/DNA topoisomerase II/histidine kinase"/>
    <property type="match status" value="1"/>
</dbReference>
<dbReference type="InterPro" id="IPR005467">
    <property type="entry name" value="His_kinase_dom"/>
</dbReference>
<evidence type="ECO:0000256" key="7">
    <source>
        <dbReference type="ARBA" id="ARBA00022741"/>
    </source>
</evidence>
<dbReference type="PROSITE" id="PS50113">
    <property type="entry name" value="PAC"/>
    <property type="match status" value="1"/>
</dbReference>
<evidence type="ECO:0000313" key="18">
    <source>
        <dbReference type="EMBL" id="KAA0592780.1"/>
    </source>
</evidence>
<dbReference type="PROSITE" id="PS50112">
    <property type="entry name" value="PAS"/>
    <property type="match status" value="2"/>
</dbReference>
<evidence type="ECO:0000256" key="4">
    <source>
        <dbReference type="ARBA" id="ARBA00022630"/>
    </source>
</evidence>
<feature type="region of interest" description="Disordered" evidence="13">
    <location>
        <begin position="451"/>
        <end position="481"/>
    </location>
</feature>
<dbReference type="Pfam" id="PF07536">
    <property type="entry name" value="HWE_HK"/>
    <property type="match status" value="1"/>
</dbReference>
<accession>A0A5A9GEH9</accession>